<dbReference type="AlphaFoldDB" id="A0A7J2U256"/>
<keyword evidence="4" id="KW-0342">GTP-binding</keyword>
<evidence type="ECO:0000259" key="5">
    <source>
        <dbReference type="SMART" id="SM00382"/>
    </source>
</evidence>
<dbReference type="InterPro" id="IPR027417">
    <property type="entry name" value="P-loop_NTPase"/>
</dbReference>
<evidence type="ECO:0000256" key="3">
    <source>
        <dbReference type="ARBA" id="ARBA00022801"/>
    </source>
</evidence>
<sequence>MGKTIVMFVGPAGSGKSSLVHAYSKWLSEEFGLRVYKINLDTAAEYIPYQPDFDIRVYIDAHRIAKELRLGPNGALVKSMEMLSENIELVTKAVDNADTDFILIDTPGQMEVFIFRDVAYKLGQSLGKYGREVVAIFVIDGEVVKRYEDYAFIAVMSIALQARLGIDVVPVINKIDLVRDLSIVGDVISDVEEIVKRLSTSGTYGEMLAKIMNMIWLYAKATRVPRVSARSMQGLEELHRIVHELTCSCGDLT</sequence>
<accession>A0A7J2U256</accession>
<evidence type="ECO:0000313" key="6">
    <source>
        <dbReference type="EMBL" id="HEM66776.1"/>
    </source>
</evidence>
<evidence type="ECO:0000256" key="2">
    <source>
        <dbReference type="ARBA" id="ARBA00022741"/>
    </source>
</evidence>
<reference evidence="6" key="1">
    <citation type="journal article" date="2020" name="mSystems">
        <title>Genome- and Community-Level Interaction Insights into Carbon Utilization and Element Cycling Functions of Hydrothermarchaeota in Hydrothermal Sediment.</title>
        <authorList>
            <person name="Zhou Z."/>
            <person name="Liu Y."/>
            <person name="Xu W."/>
            <person name="Pan J."/>
            <person name="Luo Z.H."/>
            <person name="Li M."/>
        </authorList>
    </citation>
    <scope>NUCLEOTIDE SEQUENCE [LARGE SCALE GENOMIC DNA]</scope>
    <source>
        <strain evidence="6">SpSt-125</strain>
    </source>
</reference>
<protein>
    <submittedName>
        <fullName evidence="6">GTPase</fullName>
    </submittedName>
</protein>
<dbReference type="SUPFAM" id="SSF52540">
    <property type="entry name" value="P-loop containing nucleoside triphosphate hydrolases"/>
    <property type="match status" value="1"/>
</dbReference>
<dbReference type="PANTHER" id="PTHR21231">
    <property type="entry name" value="XPA-BINDING PROTEIN 1-RELATED"/>
    <property type="match status" value="1"/>
</dbReference>
<keyword evidence="2" id="KW-0547">Nucleotide-binding</keyword>
<dbReference type="InterPro" id="IPR003593">
    <property type="entry name" value="AAA+_ATPase"/>
</dbReference>
<dbReference type="SMART" id="SM00382">
    <property type="entry name" value="AAA"/>
    <property type="match status" value="1"/>
</dbReference>
<organism evidence="6">
    <name type="scientific">Ignisphaera aggregans</name>
    <dbReference type="NCBI Taxonomy" id="334771"/>
    <lineage>
        <taxon>Archaea</taxon>
        <taxon>Thermoproteota</taxon>
        <taxon>Thermoprotei</taxon>
        <taxon>Desulfurococcales</taxon>
        <taxon>Desulfurococcaceae</taxon>
        <taxon>Ignisphaera</taxon>
    </lineage>
</organism>
<comment type="caution">
    <text evidence="6">The sequence shown here is derived from an EMBL/GenBank/DDBJ whole genome shotgun (WGS) entry which is preliminary data.</text>
</comment>
<gene>
    <name evidence="6" type="ORF">ENO26_04305</name>
</gene>
<proteinExistence type="inferred from homology"/>
<dbReference type="PANTHER" id="PTHR21231:SF8">
    <property type="entry name" value="GPN-LOOP GTPASE 1"/>
    <property type="match status" value="1"/>
</dbReference>
<feature type="domain" description="AAA+ ATPase" evidence="5">
    <location>
        <begin position="2"/>
        <end position="176"/>
    </location>
</feature>
<comment type="similarity">
    <text evidence="1">Belongs to the GPN-loop GTPase family.</text>
</comment>
<dbReference type="GO" id="GO:0005525">
    <property type="term" value="F:GTP binding"/>
    <property type="evidence" value="ECO:0007669"/>
    <property type="project" value="UniProtKB-KW"/>
</dbReference>
<dbReference type="GO" id="GO:0003924">
    <property type="term" value="F:GTPase activity"/>
    <property type="evidence" value="ECO:0007669"/>
    <property type="project" value="TreeGrafter"/>
</dbReference>
<dbReference type="Gene3D" id="3.40.50.300">
    <property type="entry name" value="P-loop containing nucleotide triphosphate hydrolases"/>
    <property type="match status" value="1"/>
</dbReference>
<evidence type="ECO:0000256" key="1">
    <source>
        <dbReference type="ARBA" id="ARBA00005290"/>
    </source>
</evidence>
<dbReference type="Pfam" id="PF03029">
    <property type="entry name" value="ATP_bind_1"/>
    <property type="match status" value="1"/>
</dbReference>
<dbReference type="InterPro" id="IPR004130">
    <property type="entry name" value="Gpn"/>
</dbReference>
<dbReference type="EMBL" id="DSEU01000030">
    <property type="protein sequence ID" value="HEM66776.1"/>
    <property type="molecule type" value="Genomic_DNA"/>
</dbReference>
<name>A0A7J2U256_9CREN</name>
<keyword evidence="3" id="KW-0378">Hydrolase</keyword>
<evidence type="ECO:0000256" key="4">
    <source>
        <dbReference type="ARBA" id="ARBA00023134"/>
    </source>
</evidence>